<evidence type="ECO:0000259" key="1">
    <source>
        <dbReference type="Pfam" id="PF07728"/>
    </source>
</evidence>
<accession>A0ABN2U7P0</accession>
<dbReference type="InterPro" id="IPR011704">
    <property type="entry name" value="ATPase_dyneun-rel_AAA"/>
</dbReference>
<sequence length="273" mass="30689">MTHLQLHPGIGYSEFIAGLQLGEDGRTEFKEGILLELVRTMREEDSGELAQLPHVLILDEINRTDLSAMLGEAFSAIEADKRGISMTLPATDKDGDNLALVVPDDLYIIGTMNEIDHSVESLDFALRRRFLWFDAAFDPDGLRSIWQYEWERVRPRVTYDEAEDQLEHLIENIESLNAEIAATPDLGGAYEIGHAFYNELAFLVDETFQGRRPVRGTILWTPSGKPRAALTSLWNFSIRPLLEQYLAGSDQQQSLLETFRDTLMEPPGAGHAG</sequence>
<dbReference type="SUPFAM" id="SSF52540">
    <property type="entry name" value="P-loop containing nucleoside triphosphate hydrolases"/>
    <property type="match status" value="1"/>
</dbReference>
<evidence type="ECO:0000313" key="3">
    <source>
        <dbReference type="Proteomes" id="UP001501461"/>
    </source>
</evidence>
<dbReference type="Proteomes" id="UP001501461">
    <property type="component" value="Unassembled WGS sequence"/>
</dbReference>
<dbReference type="InterPro" id="IPR027417">
    <property type="entry name" value="P-loop_NTPase"/>
</dbReference>
<organism evidence="2 3">
    <name type="scientific">Yaniella flava</name>
    <dbReference type="NCBI Taxonomy" id="287930"/>
    <lineage>
        <taxon>Bacteria</taxon>
        <taxon>Bacillati</taxon>
        <taxon>Actinomycetota</taxon>
        <taxon>Actinomycetes</taxon>
        <taxon>Micrococcales</taxon>
        <taxon>Micrococcaceae</taxon>
        <taxon>Yaniella</taxon>
    </lineage>
</organism>
<dbReference type="InterPro" id="IPR052934">
    <property type="entry name" value="Methyl-DNA_Rec/Restrict_Enz"/>
</dbReference>
<gene>
    <name evidence="2" type="ORF">GCM10009720_09820</name>
</gene>
<dbReference type="Pfam" id="PF07728">
    <property type="entry name" value="AAA_5"/>
    <property type="match status" value="1"/>
</dbReference>
<protein>
    <recommendedName>
        <fullName evidence="1">ATPase dynein-related AAA domain-containing protein</fullName>
    </recommendedName>
</protein>
<dbReference type="PANTHER" id="PTHR37291">
    <property type="entry name" value="5-METHYLCYTOSINE-SPECIFIC RESTRICTION ENZYME B"/>
    <property type="match status" value="1"/>
</dbReference>
<comment type="caution">
    <text evidence="2">The sequence shown here is derived from an EMBL/GenBank/DDBJ whole genome shotgun (WGS) entry which is preliminary data.</text>
</comment>
<dbReference type="PANTHER" id="PTHR37291:SF1">
    <property type="entry name" value="TYPE IV METHYL-DIRECTED RESTRICTION ENZYME ECOKMCRB SUBUNIT"/>
    <property type="match status" value="1"/>
</dbReference>
<feature type="domain" description="ATPase dynein-related AAA" evidence="1">
    <location>
        <begin position="4"/>
        <end position="130"/>
    </location>
</feature>
<evidence type="ECO:0000313" key="2">
    <source>
        <dbReference type="EMBL" id="GAA2031605.1"/>
    </source>
</evidence>
<dbReference type="Gene3D" id="3.40.50.300">
    <property type="entry name" value="P-loop containing nucleotide triphosphate hydrolases"/>
    <property type="match status" value="1"/>
</dbReference>
<dbReference type="EMBL" id="BAAAMN010000015">
    <property type="protein sequence ID" value="GAA2031605.1"/>
    <property type="molecule type" value="Genomic_DNA"/>
</dbReference>
<name>A0ABN2U7P0_9MICC</name>
<proteinExistence type="predicted"/>
<reference evidence="2 3" key="1">
    <citation type="journal article" date="2019" name="Int. J. Syst. Evol. Microbiol.">
        <title>The Global Catalogue of Microorganisms (GCM) 10K type strain sequencing project: providing services to taxonomists for standard genome sequencing and annotation.</title>
        <authorList>
            <consortium name="The Broad Institute Genomics Platform"/>
            <consortium name="The Broad Institute Genome Sequencing Center for Infectious Disease"/>
            <person name="Wu L."/>
            <person name="Ma J."/>
        </authorList>
    </citation>
    <scope>NUCLEOTIDE SEQUENCE [LARGE SCALE GENOMIC DNA]</scope>
    <source>
        <strain evidence="2 3">JCM 13595</strain>
    </source>
</reference>
<keyword evidence="3" id="KW-1185">Reference proteome</keyword>